<evidence type="ECO:0000256" key="6">
    <source>
        <dbReference type="SAM" id="SignalP"/>
    </source>
</evidence>
<dbReference type="PROSITE" id="PS00523">
    <property type="entry name" value="SULFATASE_1"/>
    <property type="match status" value="1"/>
</dbReference>
<dbReference type="PIRSF" id="PIRSF036666">
    <property type="entry name" value="G6S"/>
    <property type="match status" value="1"/>
</dbReference>
<gene>
    <name evidence="8" type="ORF">GCM10022252_34720</name>
</gene>
<proteinExistence type="inferred from homology"/>
<keyword evidence="3" id="KW-0378">Hydrolase</keyword>
<evidence type="ECO:0000256" key="1">
    <source>
        <dbReference type="ARBA" id="ARBA00008779"/>
    </source>
</evidence>
<dbReference type="Pfam" id="PF00884">
    <property type="entry name" value="Sulfatase"/>
    <property type="match status" value="1"/>
</dbReference>
<evidence type="ECO:0000256" key="4">
    <source>
        <dbReference type="ARBA" id="ARBA00023180"/>
    </source>
</evidence>
<dbReference type="EMBL" id="BAABAQ010000005">
    <property type="protein sequence ID" value="GAA4192780.1"/>
    <property type="molecule type" value="Genomic_DNA"/>
</dbReference>
<evidence type="ECO:0000256" key="5">
    <source>
        <dbReference type="SAM" id="MobiDB-lite"/>
    </source>
</evidence>
<evidence type="ECO:0000259" key="7">
    <source>
        <dbReference type="Pfam" id="PF00884"/>
    </source>
</evidence>
<dbReference type="InterPro" id="IPR024607">
    <property type="entry name" value="Sulfatase_CS"/>
</dbReference>
<feature type="domain" description="Sulfatase N-terminal" evidence="7">
    <location>
        <begin position="39"/>
        <end position="384"/>
    </location>
</feature>
<keyword evidence="4" id="KW-0325">Glycoprotein</keyword>
<dbReference type="RefSeq" id="WP_344918930.1">
    <property type="nucleotide sequence ID" value="NZ_BAABAQ010000005.1"/>
</dbReference>
<evidence type="ECO:0000256" key="2">
    <source>
        <dbReference type="ARBA" id="ARBA00022729"/>
    </source>
</evidence>
<dbReference type="Gene3D" id="3.40.720.10">
    <property type="entry name" value="Alkaline Phosphatase, subunit A"/>
    <property type="match status" value="1"/>
</dbReference>
<dbReference type="InterPro" id="IPR012251">
    <property type="entry name" value="GlcNAc_6-SO4ase"/>
</dbReference>
<name>A0ABP8AXP1_9ACTN</name>
<feature type="region of interest" description="Disordered" evidence="5">
    <location>
        <begin position="226"/>
        <end position="265"/>
    </location>
</feature>
<feature type="chain" id="PRO_5046534745" evidence="6">
    <location>
        <begin position="33"/>
        <end position="495"/>
    </location>
</feature>
<organism evidence="8 9">
    <name type="scientific">Streptosporangium oxazolinicum</name>
    <dbReference type="NCBI Taxonomy" id="909287"/>
    <lineage>
        <taxon>Bacteria</taxon>
        <taxon>Bacillati</taxon>
        <taxon>Actinomycetota</taxon>
        <taxon>Actinomycetes</taxon>
        <taxon>Streptosporangiales</taxon>
        <taxon>Streptosporangiaceae</taxon>
        <taxon>Streptosporangium</taxon>
    </lineage>
</organism>
<dbReference type="InterPro" id="IPR000917">
    <property type="entry name" value="Sulfatase_N"/>
</dbReference>
<dbReference type="CDD" id="cd16147">
    <property type="entry name" value="G6S"/>
    <property type="match status" value="1"/>
</dbReference>
<dbReference type="Proteomes" id="UP001501251">
    <property type="component" value="Unassembled WGS sequence"/>
</dbReference>
<accession>A0ABP8AXP1</accession>
<sequence length="495" mass="53328">MFARPYRRKLGATLLALAAVAALTVTSTGAPAGALAAKPNVVVIMVDDMNVSALRHLPNVRSLLATPGTTFDNSVVSYSLCCPSRSTFLTGQYAHNHGVLGNQPPDGGYEKLPAAETLPVWLRRAGYATAHIGKFLNGYGTARPTEIPPGWAEWYGSTDPSTYRMWGYTLNENGVLRTYGTANVEDPALYQTDVYARKAVDYIGRKAPAAEPFFLSFAPLAPHGEGAANGSDLSQRNPRPAPRHRGTLENVTLPKPPSYDEADVSDKPAAIRDRPRITPANENKIEDVRLKGRLESLLAVDDAVADIVAALQASGELANTLIVFTSDNGWMQGEHRIQSGKTVPYEESIRVPLIIRGPGLPAGKHVSTIAANIDLAPTILDAADATAGVTVDGRSLLPIAVDTASPARGIVIETGPKQSGRWYAGLRAPRWKYVEHSTGERELYDLQQDPYELVSVHNDPRYATTRQALANRLATLRTCAGDVCRQWTPVAGPQP</sequence>
<dbReference type="PANTHER" id="PTHR43108">
    <property type="entry name" value="N-ACETYLGLUCOSAMINE-6-SULFATASE FAMILY MEMBER"/>
    <property type="match status" value="1"/>
</dbReference>
<protein>
    <submittedName>
        <fullName evidence="8">Sulfatase</fullName>
    </submittedName>
</protein>
<comment type="similarity">
    <text evidence="1">Belongs to the sulfatase family.</text>
</comment>
<dbReference type="InterPro" id="IPR017850">
    <property type="entry name" value="Alkaline_phosphatase_core_sf"/>
</dbReference>
<evidence type="ECO:0000313" key="8">
    <source>
        <dbReference type="EMBL" id="GAA4192780.1"/>
    </source>
</evidence>
<dbReference type="PANTHER" id="PTHR43108:SF8">
    <property type="entry name" value="SD21168P"/>
    <property type="match status" value="1"/>
</dbReference>
<dbReference type="SUPFAM" id="SSF53649">
    <property type="entry name" value="Alkaline phosphatase-like"/>
    <property type="match status" value="1"/>
</dbReference>
<reference evidence="9" key="1">
    <citation type="journal article" date="2019" name="Int. J. Syst. Evol. Microbiol.">
        <title>The Global Catalogue of Microorganisms (GCM) 10K type strain sequencing project: providing services to taxonomists for standard genome sequencing and annotation.</title>
        <authorList>
            <consortium name="The Broad Institute Genomics Platform"/>
            <consortium name="The Broad Institute Genome Sequencing Center for Infectious Disease"/>
            <person name="Wu L."/>
            <person name="Ma J."/>
        </authorList>
    </citation>
    <scope>NUCLEOTIDE SEQUENCE [LARGE SCALE GENOMIC DNA]</scope>
    <source>
        <strain evidence="9">JCM 17388</strain>
    </source>
</reference>
<evidence type="ECO:0000313" key="9">
    <source>
        <dbReference type="Proteomes" id="UP001501251"/>
    </source>
</evidence>
<comment type="caution">
    <text evidence="8">The sequence shown here is derived from an EMBL/GenBank/DDBJ whole genome shotgun (WGS) entry which is preliminary data.</text>
</comment>
<keyword evidence="2 6" id="KW-0732">Signal</keyword>
<evidence type="ECO:0000256" key="3">
    <source>
        <dbReference type="ARBA" id="ARBA00022801"/>
    </source>
</evidence>
<keyword evidence="9" id="KW-1185">Reference proteome</keyword>
<feature type="signal peptide" evidence="6">
    <location>
        <begin position="1"/>
        <end position="32"/>
    </location>
</feature>
<dbReference type="PROSITE" id="PS00149">
    <property type="entry name" value="SULFATASE_2"/>
    <property type="match status" value="1"/>
</dbReference>